<dbReference type="Gene3D" id="2.120.10.30">
    <property type="entry name" value="TolB, C-terminal domain"/>
    <property type="match status" value="2"/>
</dbReference>
<gene>
    <name evidence="3" type="ORF">SAMN04489812_5465</name>
</gene>
<evidence type="ECO:0008006" key="5">
    <source>
        <dbReference type="Google" id="ProtNLM"/>
    </source>
</evidence>
<dbReference type="STRING" id="630515.SAMN04489812_5465"/>
<dbReference type="SUPFAM" id="SSF101898">
    <property type="entry name" value="NHL repeat"/>
    <property type="match status" value="1"/>
</dbReference>
<keyword evidence="1" id="KW-0677">Repeat</keyword>
<name>A0A1H1ZUC2_9ACTN</name>
<protein>
    <recommendedName>
        <fullName evidence="5">NHL repeat-containing protein</fullName>
    </recommendedName>
</protein>
<evidence type="ECO:0000313" key="3">
    <source>
        <dbReference type="EMBL" id="SDT37395.1"/>
    </source>
</evidence>
<evidence type="ECO:0000256" key="2">
    <source>
        <dbReference type="PROSITE-ProRule" id="PRU00504"/>
    </source>
</evidence>
<dbReference type="Proteomes" id="UP000199103">
    <property type="component" value="Chromosome I"/>
</dbReference>
<accession>A0A1H1ZUC2</accession>
<evidence type="ECO:0000313" key="4">
    <source>
        <dbReference type="Proteomes" id="UP000199103"/>
    </source>
</evidence>
<dbReference type="PROSITE" id="PS51125">
    <property type="entry name" value="NHL"/>
    <property type="match status" value="1"/>
</dbReference>
<feature type="repeat" description="NHL" evidence="2">
    <location>
        <begin position="181"/>
        <end position="217"/>
    </location>
</feature>
<organism evidence="3 4">
    <name type="scientific">Microlunatus soli</name>
    <dbReference type="NCBI Taxonomy" id="630515"/>
    <lineage>
        <taxon>Bacteria</taxon>
        <taxon>Bacillati</taxon>
        <taxon>Actinomycetota</taxon>
        <taxon>Actinomycetes</taxon>
        <taxon>Propionibacteriales</taxon>
        <taxon>Propionibacteriaceae</taxon>
        <taxon>Microlunatus</taxon>
    </lineage>
</organism>
<dbReference type="InterPro" id="IPR011042">
    <property type="entry name" value="6-blade_b-propeller_TolB-like"/>
</dbReference>
<proteinExistence type="predicted"/>
<dbReference type="PANTHER" id="PTHR24104">
    <property type="entry name" value="E3 UBIQUITIN-PROTEIN LIGASE NHLRC1-RELATED"/>
    <property type="match status" value="1"/>
</dbReference>
<dbReference type="RefSeq" id="WP_197679889.1">
    <property type="nucleotide sequence ID" value="NZ_LT629772.1"/>
</dbReference>
<reference evidence="3 4" key="1">
    <citation type="submission" date="2016-10" db="EMBL/GenBank/DDBJ databases">
        <authorList>
            <person name="de Groot N.N."/>
        </authorList>
    </citation>
    <scope>NUCLEOTIDE SEQUENCE [LARGE SCALE GENOMIC DNA]</scope>
    <source>
        <strain evidence="3 4">DSM 21800</strain>
    </source>
</reference>
<evidence type="ECO:0000256" key="1">
    <source>
        <dbReference type="ARBA" id="ARBA00022737"/>
    </source>
</evidence>
<dbReference type="InterPro" id="IPR001258">
    <property type="entry name" value="NHL_repeat"/>
</dbReference>
<dbReference type="GO" id="GO:0008270">
    <property type="term" value="F:zinc ion binding"/>
    <property type="evidence" value="ECO:0007669"/>
    <property type="project" value="UniProtKB-KW"/>
</dbReference>
<dbReference type="EMBL" id="LT629772">
    <property type="protein sequence ID" value="SDT37395.1"/>
    <property type="molecule type" value="Genomic_DNA"/>
</dbReference>
<dbReference type="PANTHER" id="PTHR24104:SF25">
    <property type="entry name" value="PROTEIN LIN-41"/>
    <property type="match status" value="1"/>
</dbReference>
<dbReference type="AlphaFoldDB" id="A0A1H1ZUC2"/>
<sequence length="329" mass="35446">MTGSISKPASDYQWFEFSGDPAMADGWAHHGVAVTADGRVVTFAPSGDEVVIFDADGHRLDSWTTGLTEGHCISLSRDGAAEHIWIADPGTKMVTDSPGTYSAFTPNDHGRVAKFDLTGQLVLELPLPDHPAYRTGRFAPTSVVADATGEGGRGNVWVGDGYGASLVHLYGPDGTYLKTLPEEFDCPHGLIIDRRRDEPELYVADRENQRLQVFDLDGGFRRICGEELLRRPSAFAVSGENLIIAELEARLAVLDVDDQLVGYIGADDDAVSRPGWPNAISADGLTVRPPLDSGRFNSPHGVAAARDGRIIVAEWLIGGRVNRLTPQDG</sequence>
<dbReference type="InterPro" id="IPR050952">
    <property type="entry name" value="TRIM-NHL_E3_ligases"/>
</dbReference>
<keyword evidence="4" id="KW-1185">Reference proteome</keyword>